<protein>
    <submittedName>
        <fullName evidence="2">Uncharacterized protein</fullName>
    </submittedName>
</protein>
<name>A0A1M6UG23_9BACT</name>
<keyword evidence="1" id="KW-0175">Coiled coil</keyword>
<proteinExistence type="predicted"/>
<evidence type="ECO:0000313" key="3">
    <source>
        <dbReference type="Proteomes" id="UP000185812"/>
    </source>
</evidence>
<organism evidence="2 3">
    <name type="scientific">Rhodothermus profundi</name>
    <dbReference type="NCBI Taxonomy" id="633813"/>
    <lineage>
        <taxon>Bacteria</taxon>
        <taxon>Pseudomonadati</taxon>
        <taxon>Rhodothermota</taxon>
        <taxon>Rhodothermia</taxon>
        <taxon>Rhodothermales</taxon>
        <taxon>Rhodothermaceae</taxon>
        <taxon>Rhodothermus</taxon>
    </lineage>
</organism>
<sequence length="417" mass="46237">MVWLPYVTLRKQLGIALGLLLACGLTGYGHAQIRGGAEMAKFEPGDLVLYQEDLSGMPIGAQVAGWEIIQGSYEVAEFQDRRWFRPLTYDTHILRRIRLPQEFSVEFTAYFFEPGNAELRVFLHTAKETQRLGPDGPAQVYLIVGRVDKLDGFKLRKRVRPSGVIYEDVAARGYDAYEGQGGFPADRPHRIALQVRGGQLALFFDGERVAITPFHPPAPIEAISFRFLSRSGHALPYKDRPALLGALRVAGYSQPVGRAAGGVFLYWALPVPEERLPRLFAQSQTLNGSLALDALRQRYGWKEVTLVVVPLPGNPFGSDAVQVQLQEAEAFVQKLREELEEARRVGGGLVIVGDGRDSRTERERKLLARTRALAFAAWLAQQGIGNQQDLLRLVAGGDAYEALYLVADNGGYEGIIY</sequence>
<keyword evidence="3" id="KW-1185">Reference proteome</keyword>
<dbReference type="Proteomes" id="UP000185812">
    <property type="component" value="Unassembled WGS sequence"/>
</dbReference>
<evidence type="ECO:0000256" key="1">
    <source>
        <dbReference type="SAM" id="Coils"/>
    </source>
</evidence>
<accession>A0A1M6UG23</accession>
<dbReference type="STRING" id="633813.SAMN04488087_1691"/>
<gene>
    <name evidence="2" type="ORF">SAMN04488087_1691</name>
</gene>
<feature type="coiled-coil region" evidence="1">
    <location>
        <begin position="318"/>
        <end position="345"/>
    </location>
</feature>
<dbReference type="EMBL" id="FRAU01000005">
    <property type="protein sequence ID" value="SHK68164.1"/>
    <property type="molecule type" value="Genomic_DNA"/>
</dbReference>
<evidence type="ECO:0000313" key="2">
    <source>
        <dbReference type="EMBL" id="SHK68164.1"/>
    </source>
</evidence>
<dbReference type="AlphaFoldDB" id="A0A1M6UG23"/>
<reference evidence="3" key="1">
    <citation type="submission" date="2016-11" db="EMBL/GenBank/DDBJ databases">
        <authorList>
            <person name="Varghese N."/>
            <person name="Submissions S."/>
        </authorList>
    </citation>
    <scope>NUCLEOTIDE SEQUENCE [LARGE SCALE GENOMIC DNA]</scope>
    <source>
        <strain evidence="3">DSM 22212</strain>
    </source>
</reference>